<accession>A0AAV5FIQ8</accession>
<keyword evidence="3" id="KW-1185">Reference proteome</keyword>
<dbReference type="AlphaFoldDB" id="A0AAV5FIQ8"/>
<dbReference type="Proteomes" id="UP001054889">
    <property type="component" value="Unassembled WGS sequence"/>
</dbReference>
<dbReference type="EMBL" id="BQKI01000085">
    <property type="protein sequence ID" value="GJN34613.1"/>
    <property type="molecule type" value="Genomic_DNA"/>
</dbReference>
<proteinExistence type="predicted"/>
<evidence type="ECO:0000313" key="3">
    <source>
        <dbReference type="Proteomes" id="UP001054889"/>
    </source>
</evidence>
<comment type="caution">
    <text evidence="2">The sequence shown here is derived from an EMBL/GenBank/DDBJ whole genome shotgun (WGS) entry which is preliminary data.</text>
</comment>
<protein>
    <submittedName>
        <fullName evidence="2">Uncharacterized protein</fullName>
    </submittedName>
</protein>
<evidence type="ECO:0000313" key="2">
    <source>
        <dbReference type="EMBL" id="GJN34613.1"/>
    </source>
</evidence>
<sequence>MRHIYQLLIELLASQKRRLQLEAIAINRLTVAQERVIARTSFMPASISQLERQVDLLPAVPGEAEPSAAAVSSCCRPTAHAVDAQRRRRRQHVLLRRSRGGAERRRRERPEFPAGVDVRHGGRVDEGRRRRPDGRRRGGGDVAAALGEGALELVRVLVAAQRLRAVELAVAVVAGEGVGAVVAGGDGDGGGGTPAGREVQAQVEVDARSVGGRLVHLHRSEEEGREQRSLARQRVLGGYKLQRSQEPGSN</sequence>
<reference evidence="2" key="2">
    <citation type="submission" date="2021-12" db="EMBL/GenBank/DDBJ databases">
        <title>Resequencing data analysis of finger millet.</title>
        <authorList>
            <person name="Hatakeyama M."/>
            <person name="Aluri S."/>
            <person name="Balachadran M.T."/>
            <person name="Sivarajan S.R."/>
            <person name="Poveda L."/>
            <person name="Shimizu-Inatsugi R."/>
            <person name="Schlapbach R."/>
            <person name="Sreeman S.M."/>
            <person name="Shimizu K.K."/>
        </authorList>
    </citation>
    <scope>NUCLEOTIDE SEQUENCE</scope>
</reference>
<name>A0AAV5FIQ8_ELECO</name>
<feature type="region of interest" description="Disordered" evidence="1">
    <location>
        <begin position="82"/>
        <end position="140"/>
    </location>
</feature>
<organism evidence="2 3">
    <name type="scientific">Eleusine coracana subsp. coracana</name>
    <dbReference type="NCBI Taxonomy" id="191504"/>
    <lineage>
        <taxon>Eukaryota</taxon>
        <taxon>Viridiplantae</taxon>
        <taxon>Streptophyta</taxon>
        <taxon>Embryophyta</taxon>
        <taxon>Tracheophyta</taxon>
        <taxon>Spermatophyta</taxon>
        <taxon>Magnoliopsida</taxon>
        <taxon>Liliopsida</taxon>
        <taxon>Poales</taxon>
        <taxon>Poaceae</taxon>
        <taxon>PACMAD clade</taxon>
        <taxon>Chloridoideae</taxon>
        <taxon>Cynodonteae</taxon>
        <taxon>Eleusininae</taxon>
        <taxon>Eleusine</taxon>
    </lineage>
</organism>
<reference evidence="2" key="1">
    <citation type="journal article" date="2018" name="DNA Res.">
        <title>Multiple hybrid de novo genome assembly of finger millet, an orphan allotetraploid crop.</title>
        <authorList>
            <person name="Hatakeyama M."/>
            <person name="Aluri S."/>
            <person name="Balachadran M.T."/>
            <person name="Sivarajan S.R."/>
            <person name="Patrignani A."/>
            <person name="Gruter S."/>
            <person name="Poveda L."/>
            <person name="Shimizu-Inatsugi R."/>
            <person name="Baeten J."/>
            <person name="Francoijs K.J."/>
            <person name="Nataraja K.N."/>
            <person name="Reddy Y.A.N."/>
            <person name="Phadnis S."/>
            <person name="Ravikumar R.L."/>
            <person name="Schlapbach R."/>
            <person name="Sreeman S.M."/>
            <person name="Shimizu K.K."/>
        </authorList>
    </citation>
    <scope>NUCLEOTIDE SEQUENCE</scope>
</reference>
<evidence type="ECO:0000256" key="1">
    <source>
        <dbReference type="SAM" id="MobiDB-lite"/>
    </source>
</evidence>
<feature type="compositionally biased region" description="Basic and acidic residues" evidence="1">
    <location>
        <begin position="100"/>
        <end position="128"/>
    </location>
</feature>
<feature type="compositionally biased region" description="Basic residues" evidence="1">
    <location>
        <begin position="86"/>
        <end position="99"/>
    </location>
</feature>
<gene>
    <name evidence="2" type="primary">gb23293</name>
    <name evidence="2" type="ORF">PR202_gb23293</name>
</gene>